<accession>A0A918PBD9</accession>
<dbReference type="EMBL" id="BMZA01000002">
    <property type="protein sequence ID" value="GGY97386.1"/>
    <property type="molecule type" value="Genomic_DNA"/>
</dbReference>
<evidence type="ECO:0000256" key="1">
    <source>
        <dbReference type="SAM" id="MobiDB-lite"/>
    </source>
</evidence>
<dbReference type="Gene3D" id="2.60.40.1890">
    <property type="entry name" value="PCu(A)C copper chaperone"/>
    <property type="match status" value="1"/>
</dbReference>
<evidence type="ECO:0000313" key="4">
    <source>
        <dbReference type="Proteomes" id="UP000648075"/>
    </source>
</evidence>
<evidence type="ECO:0000256" key="2">
    <source>
        <dbReference type="SAM" id="SignalP"/>
    </source>
</evidence>
<dbReference type="InterPro" id="IPR036182">
    <property type="entry name" value="PCuAC_sf"/>
</dbReference>
<evidence type="ECO:0000313" key="3">
    <source>
        <dbReference type="EMBL" id="GGY97386.1"/>
    </source>
</evidence>
<reference evidence="3" key="2">
    <citation type="submission" date="2020-09" db="EMBL/GenBank/DDBJ databases">
        <authorList>
            <person name="Sun Q."/>
            <person name="Kim S."/>
        </authorList>
    </citation>
    <scope>NUCLEOTIDE SEQUENCE</scope>
    <source>
        <strain evidence="3">KCTC 32255</strain>
    </source>
</reference>
<keyword evidence="2" id="KW-0732">Signal</keyword>
<feature type="compositionally biased region" description="Low complexity" evidence="1">
    <location>
        <begin position="32"/>
        <end position="52"/>
    </location>
</feature>
<name>A0A918PBD9_9SPHN</name>
<feature type="region of interest" description="Disordered" evidence="1">
    <location>
        <begin position="31"/>
        <end position="53"/>
    </location>
</feature>
<dbReference type="PANTHER" id="PTHR36302">
    <property type="entry name" value="BLR7088 PROTEIN"/>
    <property type="match status" value="1"/>
</dbReference>
<sequence>MNNLWKPRRTAPFALSLAAALTLAACSKTPEATDSGAATAAPDTTPVAGPDAKPGIAVSDGKLVLPAVPGRPGVVYFTVRNGGPGAATLAGVDVSGAGRAEIHKTDGGTMSAVKELQLEPGADVTFAPGGLHVMVFDLDPKLKSGGAAELTLTFADGDKASLPLTVSAMGEDSGGMAGHDMSGHDMGSMEGMTH</sequence>
<evidence type="ECO:0008006" key="5">
    <source>
        <dbReference type="Google" id="ProtNLM"/>
    </source>
</evidence>
<dbReference type="InterPro" id="IPR058248">
    <property type="entry name" value="Lxx211020-like"/>
</dbReference>
<feature type="region of interest" description="Disordered" evidence="1">
    <location>
        <begin position="172"/>
        <end position="194"/>
    </location>
</feature>
<comment type="caution">
    <text evidence="3">The sequence shown here is derived from an EMBL/GenBank/DDBJ whole genome shotgun (WGS) entry which is preliminary data.</text>
</comment>
<proteinExistence type="predicted"/>
<gene>
    <name evidence="3" type="ORF">GCM10011614_10480</name>
</gene>
<dbReference type="PROSITE" id="PS51257">
    <property type="entry name" value="PROKAR_LIPOPROTEIN"/>
    <property type="match status" value="1"/>
</dbReference>
<keyword evidence="4" id="KW-1185">Reference proteome</keyword>
<organism evidence="3 4">
    <name type="scientific">Novosphingobium colocasiae</name>
    <dbReference type="NCBI Taxonomy" id="1256513"/>
    <lineage>
        <taxon>Bacteria</taxon>
        <taxon>Pseudomonadati</taxon>
        <taxon>Pseudomonadota</taxon>
        <taxon>Alphaproteobacteria</taxon>
        <taxon>Sphingomonadales</taxon>
        <taxon>Sphingomonadaceae</taxon>
        <taxon>Novosphingobium</taxon>
    </lineage>
</organism>
<protein>
    <recommendedName>
        <fullName evidence="5">Copper chaperone PCu(A)C</fullName>
    </recommendedName>
</protein>
<dbReference type="RefSeq" id="WP_229813781.1">
    <property type="nucleotide sequence ID" value="NZ_BMZA01000002.1"/>
</dbReference>
<feature type="signal peptide" evidence="2">
    <location>
        <begin position="1"/>
        <end position="24"/>
    </location>
</feature>
<dbReference type="InterPro" id="IPR007410">
    <property type="entry name" value="LpqE-like"/>
</dbReference>
<dbReference type="Proteomes" id="UP000648075">
    <property type="component" value="Unassembled WGS sequence"/>
</dbReference>
<reference evidence="3" key="1">
    <citation type="journal article" date="2014" name="Int. J. Syst. Evol. Microbiol.">
        <title>Complete genome sequence of Corynebacterium casei LMG S-19264T (=DSM 44701T), isolated from a smear-ripened cheese.</title>
        <authorList>
            <consortium name="US DOE Joint Genome Institute (JGI-PGF)"/>
            <person name="Walter F."/>
            <person name="Albersmeier A."/>
            <person name="Kalinowski J."/>
            <person name="Ruckert C."/>
        </authorList>
    </citation>
    <scope>NUCLEOTIDE SEQUENCE</scope>
    <source>
        <strain evidence="3">KCTC 32255</strain>
    </source>
</reference>
<feature type="chain" id="PRO_5037641358" description="Copper chaperone PCu(A)C" evidence="2">
    <location>
        <begin position="25"/>
        <end position="194"/>
    </location>
</feature>
<dbReference type="AlphaFoldDB" id="A0A918PBD9"/>
<dbReference type="Pfam" id="PF04314">
    <property type="entry name" value="PCuAC"/>
    <property type="match status" value="1"/>
</dbReference>
<dbReference type="SUPFAM" id="SSF110087">
    <property type="entry name" value="DR1885-like metal-binding protein"/>
    <property type="match status" value="1"/>
</dbReference>
<dbReference type="PANTHER" id="PTHR36302:SF1">
    <property type="entry name" value="COPPER CHAPERONE PCU(A)C"/>
    <property type="match status" value="1"/>
</dbReference>